<sequence length="56" mass="6369">MKLKKFLYLILLIMQKERAITIKARINACNFILKGCGWYKTIAAINKEAEGVVSPL</sequence>
<evidence type="ECO:0000313" key="1">
    <source>
        <dbReference type="EMBL" id="GAG67439.1"/>
    </source>
</evidence>
<proteinExistence type="predicted"/>
<comment type="caution">
    <text evidence="1">The sequence shown here is derived from an EMBL/GenBank/DDBJ whole genome shotgun (WGS) entry which is preliminary data.</text>
</comment>
<protein>
    <submittedName>
        <fullName evidence="1">Uncharacterized protein</fullName>
    </submittedName>
</protein>
<accession>X0ZDQ8</accession>
<dbReference type="EMBL" id="BART01005553">
    <property type="protein sequence ID" value="GAG67439.1"/>
    <property type="molecule type" value="Genomic_DNA"/>
</dbReference>
<gene>
    <name evidence="1" type="ORF">S01H4_12808</name>
</gene>
<name>X0ZDQ8_9ZZZZ</name>
<dbReference type="AlphaFoldDB" id="X0ZDQ8"/>
<reference evidence="1" key="1">
    <citation type="journal article" date="2014" name="Front. Microbiol.">
        <title>High frequency of phylogenetically diverse reductive dehalogenase-homologous genes in deep subseafloor sedimentary metagenomes.</title>
        <authorList>
            <person name="Kawai M."/>
            <person name="Futagami T."/>
            <person name="Toyoda A."/>
            <person name="Takaki Y."/>
            <person name="Nishi S."/>
            <person name="Hori S."/>
            <person name="Arai W."/>
            <person name="Tsubouchi T."/>
            <person name="Morono Y."/>
            <person name="Uchiyama I."/>
            <person name="Ito T."/>
            <person name="Fujiyama A."/>
            <person name="Inagaki F."/>
            <person name="Takami H."/>
        </authorList>
    </citation>
    <scope>NUCLEOTIDE SEQUENCE</scope>
    <source>
        <strain evidence="1">Expedition CK06-06</strain>
    </source>
</reference>
<organism evidence="1">
    <name type="scientific">marine sediment metagenome</name>
    <dbReference type="NCBI Taxonomy" id="412755"/>
    <lineage>
        <taxon>unclassified sequences</taxon>
        <taxon>metagenomes</taxon>
        <taxon>ecological metagenomes</taxon>
    </lineage>
</organism>